<dbReference type="AlphaFoldDB" id="A0A5B7JG42"/>
<dbReference type="Proteomes" id="UP000324222">
    <property type="component" value="Unassembled WGS sequence"/>
</dbReference>
<reference evidence="1 2" key="1">
    <citation type="submission" date="2019-05" db="EMBL/GenBank/DDBJ databases">
        <title>Another draft genome of Portunus trituberculatus and its Hox gene families provides insights of decapod evolution.</title>
        <authorList>
            <person name="Jeong J.-H."/>
            <person name="Song I."/>
            <person name="Kim S."/>
            <person name="Choi T."/>
            <person name="Kim D."/>
            <person name="Ryu S."/>
            <person name="Kim W."/>
        </authorList>
    </citation>
    <scope>NUCLEOTIDE SEQUENCE [LARGE SCALE GENOMIC DNA]</scope>
    <source>
        <tissue evidence="1">Muscle</tissue>
    </source>
</reference>
<evidence type="ECO:0000313" key="1">
    <source>
        <dbReference type="EMBL" id="MPC93353.1"/>
    </source>
</evidence>
<gene>
    <name evidence="1" type="ORF">E2C01_088478</name>
</gene>
<comment type="caution">
    <text evidence="1">The sequence shown here is derived from an EMBL/GenBank/DDBJ whole genome shotgun (WGS) entry which is preliminary data.</text>
</comment>
<protein>
    <submittedName>
        <fullName evidence="1">Uncharacterized protein</fullName>
    </submittedName>
</protein>
<proteinExistence type="predicted"/>
<sequence length="105" mass="10900">MTFSCIVNTRQSCHDGSDSRSTFSCGTKSVACNDSSVSEERTQGCLIVPSLPSLPRCLASVTHLAALCVLPPAPAPHSPQFGGVRLLGTDISALRCVVTGTTPPQ</sequence>
<accession>A0A5B7JG42</accession>
<organism evidence="1 2">
    <name type="scientific">Portunus trituberculatus</name>
    <name type="common">Swimming crab</name>
    <name type="synonym">Neptunus trituberculatus</name>
    <dbReference type="NCBI Taxonomy" id="210409"/>
    <lineage>
        <taxon>Eukaryota</taxon>
        <taxon>Metazoa</taxon>
        <taxon>Ecdysozoa</taxon>
        <taxon>Arthropoda</taxon>
        <taxon>Crustacea</taxon>
        <taxon>Multicrustacea</taxon>
        <taxon>Malacostraca</taxon>
        <taxon>Eumalacostraca</taxon>
        <taxon>Eucarida</taxon>
        <taxon>Decapoda</taxon>
        <taxon>Pleocyemata</taxon>
        <taxon>Brachyura</taxon>
        <taxon>Eubrachyura</taxon>
        <taxon>Portunoidea</taxon>
        <taxon>Portunidae</taxon>
        <taxon>Portuninae</taxon>
        <taxon>Portunus</taxon>
    </lineage>
</organism>
<name>A0A5B7JG42_PORTR</name>
<keyword evidence="2" id="KW-1185">Reference proteome</keyword>
<evidence type="ECO:0000313" key="2">
    <source>
        <dbReference type="Proteomes" id="UP000324222"/>
    </source>
</evidence>
<dbReference type="EMBL" id="VSRR010094590">
    <property type="protein sequence ID" value="MPC93353.1"/>
    <property type="molecule type" value="Genomic_DNA"/>
</dbReference>